<dbReference type="GO" id="GO:0006139">
    <property type="term" value="P:nucleobase-containing compound metabolic process"/>
    <property type="evidence" value="ECO:0007669"/>
    <property type="project" value="InterPro"/>
</dbReference>
<dbReference type="InterPro" id="IPR041692">
    <property type="entry name" value="HHH_9"/>
</dbReference>
<evidence type="ECO:0000259" key="1">
    <source>
        <dbReference type="PROSITE" id="PS50126"/>
    </source>
</evidence>
<dbReference type="InterPro" id="IPR023323">
    <property type="entry name" value="Tex-like_dom_sf"/>
</dbReference>
<dbReference type="SUPFAM" id="SSF158832">
    <property type="entry name" value="Tex N-terminal region-like"/>
    <property type="match status" value="1"/>
</dbReference>
<dbReference type="Gene3D" id="1.10.10.650">
    <property type="entry name" value="RuvA domain 2-like"/>
    <property type="match status" value="1"/>
</dbReference>
<comment type="caution">
    <text evidence="2">The sequence shown here is derived from an EMBL/GenBank/DDBJ whole genome shotgun (WGS) entry which is preliminary data.</text>
</comment>
<evidence type="ECO:0000313" key="2">
    <source>
        <dbReference type="EMBL" id="HIX49664.1"/>
    </source>
</evidence>
<dbReference type="InterPro" id="IPR018974">
    <property type="entry name" value="Tex-like_N"/>
</dbReference>
<dbReference type="Pfam" id="PF00575">
    <property type="entry name" value="S1"/>
    <property type="match status" value="1"/>
</dbReference>
<dbReference type="Pfam" id="PF09371">
    <property type="entry name" value="Tex_N"/>
    <property type="match status" value="1"/>
</dbReference>
<dbReference type="CDD" id="cd05685">
    <property type="entry name" value="S1_Tex"/>
    <property type="match status" value="1"/>
</dbReference>
<accession>A0A9D1VZ84</accession>
<dbReference type="FunFam" id="3.30.420.140:FF:000001">
    <property type="entry name" value="RNA-binding transcriptional accessory protein"/>
    <property type="match status" value="1"/>
</dbReference>
<dbReference type="Pfam" id="PF12836">
    <property type="entry name" value="HHH_3"/>
    <property type="match status" value="1"/>
</dbReference>
<gene>
    <name evidence="2" type="ORF">H9851_00050</name>
</gene>
<dbReference type="Proteomes" id="UP000886847">
    <property type="component" value="Unassembled WGS sequence"/>
</dbReference>
<reference evidence="2" key="1">
    <citation type="journal article" date="2021" name="PeerJ">
        <title>Extensive microbial diversity within the chicken gut microbiome revealed by metagenomics and culture.</title>
        <authorList>
            <person name="Gilroy R."/>
            <person name="Ravi A."/>
            <person name="Getino M."/>
            <person name="Pursley I."/>
            <person name="Horton D.L."/>
            <person name="Alikhan N.F."/>
            <person name="Baker D."/>
            <person name="Gharbi K."/>
            <person name="Hall N."/>
            <person name="Watson M."/>
            <person name="Adriaenssens E.M."/>
            <person name="Foster-Nyarko E."/>
            <person name="Jarju S."/>
            <person name="Secka A."/>
            <person name="Antonio M."/>
            <person name="Oren A."/>
            <person name="Chaudhuri R.R."/>
            <person name="La Ragione R."/>
            <person name="Hildebrand F."/>
            <person name="Pallen M.J."/>
        </authorList>
    </citation>
    <scope>NUCLEOTIDE SEQUENCE</scope>
    <source>
        <strain evidence="2">2189</strain>
    </source>
</reference>
<dbReference type="SMART" id="SM00732">
    <property type="entry name" value="YqgFc"/>
    <property type="match status" value="1"/>
</dbReference>
<dbReference type="SUPFAM" id="SSF53098">
    <property type="entry name" value="Ribonuclease H-like"/>
    <property type="match status" value="1"/>
</dbReference>
<dbReference type="Pfam" id="PF16921">
    <property type="entry name" value="Tex_YqgF"/>
    <property type="match status" value="1"/>
</dbReference>
<dbReference type="Pfam" id="PF22706">
    <property type="entry name" value="Tex_central_region"/>
    <property type="match status" value="1"/>
</dbReference>
<dbReference type="Gene3D" id="1.10.150.310">
    <property type="entry name" value="Tex RuvX-like domain-like"/>
    <property type="match status" value="1"/>
</dbReference>
<evidence type="ECO:0000313" key="3">
    <source>
        <dbReference type="Proteomes" id="UP000886847"/>
    </source>
</evidence>
<dbReference type="InterPro" id="IPR003029">
    <property type="entry name" value="S1_domain"/>
</dbReference>
<dbReference type="PROSITE" id="PS50126">
    <property type="entry name" value="S1"/>
    <property type="match status" value="1"/>
</dbReference>
<dbReference type="FunFam" id="1.10.10.650:FF:000001">
    <property type="entry name" value="S1 RNA-binding domain 1"/>
    <property type="match status" value="1"/>
</dbReference>
<sequence length="734" mass="80407">MDILQKLTEEFPSIRPDRAKNIIDLIDEGNTIPFIARYRKEMTGSCDDQVLREFNDRLAYLRGLEKRKEEIAKAITEQGKMTDEIAAALAAAATLTEAEDIYRPYKQKKKTRAGVAIERGLQPLAEAILAQDKALDVRAEAVKYIDEEKGVSTAEDAIAGAKDIIAEIVSDDANVRKKLRNLFMKNGEVVTKLVNAEKEGAKTYEMYADYSESVAEMKSHRILAVNRGEKEGFLKVKVVFNDVIAKRIAAAGYLKDGGESTKLVQEAAEDGYDRLIYPSIEREIRALLTERAGEQAIKMFEVNLKPLLMQPPVKDKVTLGLDPAYRTGCKIAVVDGTGKVLDKTVVYPTPGPKQNVGAAKVKLKELIAKYGVEIISIGNGTASKESEIFVSELIKEVKEETGREVAYIVVSEAGASVYSASPLGAEEFPDYDVAERSAVSIARRLQDPLAELIKIDPKSIGVGQYQHDMDKKRLDSVLSGVLEDCVNSVGVDLNTASVSLLKYVAGLNAGIAKNIVAYREEHGKFSTRREILKVPKLGEKAFTQCAGFLRITDGANILDNTAVHPESYGAAQKLLSLFGYTEKDVKEGKIADLPAKVKGYGAEKAAEEAGLDVYTLNDVVAEIVKPGRDIRDSLPKPVLRQDIMDIGDLAPGMELVGTVRNVVDFGAFVDIGVHQDGLVHLSEITDRYIRHPSDVLEVGQTVKVWVKDVDVKKNRIGLTMKNPAAKKKSKAKAL</sequence>
<protein>
    <submittedName>
        <fullName evidence="2">RNA-binding transcriptional accessory protein</fullName>
    </submittedName>
</protein>
<dbReference type="GO" id="GO:0003729">
    <property type="term" value="F:mRNA binding"/>
    <property type="evidence" value="ECO:0007669"/>
    <property type="project" value="TreeGrafter"/>
</dbReference>
<dbReference type="InterPro" id="IPR006641">
    <property type="entry name" value="YqgF/RNaseH-like_dom"/>
</dbReference>
<dbReference type="AlphaFoldDB" id="A0A9D1VZ84"/>
<dbReference type="InterPro" id="IPR055179">
    <property type="entry name" value="Tex-like_central_region"/>
</dbReference>
<dbReference type="InterPro" id="IPR037027">
    <property type="entry name" value="YqgF/RNaseH-like_dom_sf"/>
</dbReference>
<dbReference type="FunFam" id="2.40.50.140:FF:000051">
    <property type="entry name" value="RNA-binding transcriptional accessory protein"/>
    <property type="match status" value="1"/>
</dbReference>
<dbReference type="GO" id="GO:0006412">
    <property type="term" value="P:translation"/>
    <property type="evidence" value="ECO:0007669"/>
    <property type="project" value="TreeGrafter"/>
</dbReference>
<feature type="domain" description="S1 motif" evidence="1">
    <location>
        <begin position="652"/>
        <end position="721"/>
    </location>
</feature>
<dbReference type="FunFam" id="1.10.150.310:FF:000001">
    <property type="entry name" value="RNA-binding transcriptional accessory protein"/>
    <property type="match status" value="1"/>
</dbReference>
<dbReference type="PANTHER" id="PTHR10724">
    <property type="entry name" value="30S RIBOSOMAL PROTEIN S1"/>
    <property type="match status" value="1"/>
</dbReference>
<dbReference type="Gene3D" id="1.10.3500.10">
    <property type="entry name" value="Tex N-terminal region-like"/>
    <property type="match status" value="1"/>
</dbReference>
<dbReference type="PANTHER" id="PTHR10724:SF10">
    <property type="entry name" value="S1 RNA-BINDING DOMAIN-CONTAINING PROTEIN 1"/>
    <property type="match status" value="1"/>
</dbReference>
<dbReference type="InterPro" id="IPR032639">
    <property type="entry name" value="Tex_YqgF"/>
</dbReference>
<dbReference type="InterPro" id="IPR012337">
    <property type="entry name" value="RNaseH-like_sf"/>
</dbReference>
<dbReference type="InterPro" id="IPR044146">
    <property type="entry name" value="S1_Tex"/>
</dbReference>
<dbReference type="EMBL" id="DXEW01000001">
    <property type="protein sequence ID" value="HIX49664.1"/>
    <property type="molecule type" value="Genomic_DNA"/>
</dbReference>
<name>A0A9D1VZ84_9FIRM</name>
<dbReference type="InterPro" id="IPR012340">
    <property type="entry name" value="NA-bd_OB-fold"/>
</dbReference>
<organism evidence="2 3">
    <name type="scientific">Candidatus Borkfalkia faecavium</name>
    <dbReference type="NCBI Taxonomy" id="2838508"/>
    <lineage>
        <taxon>Bacteria</taxon>
        <taxon>Bacillati</taxon>
        <taxon>Bacillota</taxon>
        <taxon>Clostridia</taxon>
        <taxon>Christensenellales</taxon>
        <taxon>Christensenellaceae</taxon>
        <taxon>Candidatus Borkfalkia</taxon>
    </lineage>
</organism>
<dbReference type="InterPro" id="IPR050437">
    <property type="entry name" value="Ribos_protein_bS1-like"/>
</dbReference>
<proteinExistence type="predicted"/>
<dbReference type="Gene3D" id="2.40.50.140">
    <property type="entry name" value="Nucleic acid-binding proteins"/>
    <property type="match status" value="1"/>
</dbReference>
<dbReference type="InterPro" id="IPR010994">
    <property type="entry name" value="RuvA_2-like"/>
</dbReference>
<dbReference type="SUPFAM" id="SSF47781">
    <property type="entry name" value="RuvA domain 2-like"/>
    <property type="match status" value="2"/>
</dbReference>
<dbReference type="InterPro" id="IPR023319">
    <property type="entry name" value="Tex-like_HTH_dom_sf"/>
</dbReference>
<dbReference type="Pfam" id="PF17674">
    <property type="entry name" value="HHH_9"/>
    <property type="match status" value="1"/>
</dbReference>
<dbReference type="Gene3D" id="3.30.420.140">
    <property type="entry name" value="YqgF/RNase H-like domain"/>
    <property type="match status" value="1"/>
</dbReference>
<dbReference type="SUPFAM" id="SSF50249">
    <property type="entry name" value="Nucleic acid-binding proteins"/>
    <property type="match status" value="1"/>
</dbReference>
<dbReference type="GO" id="GO:0003735">
    <property type="term" value="F:structural constituent of ribosome"/>
    <property type="evidence" value="ECO:0007669"/>
    <property type="project" value="TreeGrafter"/>
</dbReference>
<reference evidence="2" key="2">
    <citation type="submission" date="2021-04" db="EMBL/GenBank/DDBJ databases">
        <authorList>
            <person name="Gilroy R."/>
        </authorList>
    </citation>
    <scope>NUCLEOTIDE SEQUENCE</scope>
    <source>
        <strain evidence="2">2189</strain>
    </source>
</reference>
<dbReference type="GO" id="GO:0005737">
    <property type="term" value="C:cytoplasm"/>
    <property type="evidence" value="ECO:0007669"/>
    <property type="project" value="UniProtKB-ARBA"/>
</dbReference>
<dbReference type="SMART" id="SM00316">
    <property type="entry name" value="S1"/>
    <property type="match status" value="1"/>
</dbReference>